<name>A7J7C6_PBCVF</name>
<organismHost>
    <name type="scientific">Paramecium bursaria</name>
    <dbReference type="NCBI Taxonomy" id="74790"/>
</organismHost>
<evidence type="ECO:0000313" key="1">
    <source>
        <dbReference type="EMBL" id="ABT15707.1"/>
    </source>
</evidence>
<gene>
    <name evidence="1" type="primary">n422R</name>
    <name evidence="1" type="ORF">FR483_n422R</name>
</gene>
<proteinExistence type="predicted"/>
<dbReference type="GeneID" id="5469732"/>
<accession>A7J7C6</accession>
<dbReference type="KEGG" id="vg:5469732"/>
<protein>
    <submittedName>
        <fullName evidence="1">Uncharacterized protein n422R</fullName>
    </submittedName>
</protein>
<dbReference type="EMBL" id="DQ890022">
    <property type="protein sequence ID" value="ABT15707.1"/>
    <property type="molecule type" value="Genomic_DNA"/>
</dbReference>
<dbReference type="RefSeq" id="YP_001426054.1">
    <property type="nucleotide sequence ID" value="NC_008603.1"/>
</dbReference>
<evidence type="ECO:0000313" key="2">
    <source>
        <dbReference type="Proteomes" id="UP000204095"/>
    </source>
</evidence>
<sequence>MSCRRQSSSTLPAPRTCLKLSASVNQCLLGNLTCVQRPSLRVYSGRSFLAWSGCQFPRFTRPESST</sequence>
<dbReference type="Proteomes" id="UP000204095">
    <property type="component" value="Segment"/>
</dbReference>
<organism evidence="1 2">
    <name type="scientific">Paramecium bursaria Chlorella virus FR483</name>
    <name type="common">PBCV-FR483</name>
    <dbReference type="NCBI Taxonomy" id="399781"/>
    <lineage>
        <taxon>Viruses</taxon>
        <taxon>Varidnaviria</taxon>
        <taxon>Bamfordvirae</taxon>
        <taxon>Nucleocytoviricota</taxon>
        <taxon>Megaviricetes</taxon>
        <taxon>Algavirales</taxon>
        <taxon>Phycodnaviridae</taxon>
        <taxon>Chlorovirus</taxon>
        <taxon>Chlorovirus conductrix</taxon>
        <taxon>Paramecium bursaria Chlorella virus A1</taxon>
    </lineage>
</organism>
<reference evidence="1 2" key="1">
    <citation type="journal article" date="2007" name="Virology">
        <title>Sequence and annotation of the 314-kb MT325 and the 321-kb FR483 viruses that infect Chlorella Pbi.</title>
        <authorList>
            <person name="Fitzgerald L.A."/>
            <person name="Graves M.V."/>
            <person name="Li X."/>
            <person name="Feldblyum T."/>
            <person name="Hartigan J."/>
            <person name="Van Etten J.L."/>
        </authorList>
    </citation>
    <scope>NUCLEOTIDE SEQUENCE [LARGE SCALE GENOMIC DNA]</scope>
    <source>
        <strain evidence="1 2">FR483</strain>
    </source>
</reference>